<feature type="transmembrane region" description="Helical" evidence="4">
    <location>
        <begin position="178"/>
        <end position="199"/>
    </location>
</feature>
<feature type="transmembrane region" description="Helical" evidence="4">
    <location>
        <begin position="85"/>
        <end position="106"/>
    </location>
</feature>
<keyword evidence="7" id="KW-1185">Reference proteome</keyword>
<keyword evidence="1 4" id="KW-0812">Transmembrane</keyword>
<feature type="transmembrane region" description="Helical" evidence="4">
    <location>
        <begin position="112"/>
        <end position="140"/>
    </location>
</feature>
<feature type="transmembrane region" description="Helical" evidence="4">
    <location>
        <begin position="373"/>
        <end position="394"/>
    </location>
</feature>
<feature type="transmembrane region" description="Helical" evidence="4">
    <location>
        <begin position="311"/>
        <end position="334"/>
    </location>
</feature>
<comment type="caution">
    <text evidence="6">The sequence shown here is derived from an EMBL/GenBank/DDBJ whole genome shotgun (WGS) entry which is preliminary data.</text>
</comment>
<dbReference type="SUPFAM" id="SSF103473">
    <property type="entry name" value="MFS general substrate transporter"/>
    <property type="match status" value="1"/>
</dbReference>
<feature type="transmembrane region" description="Helical" evidence="4">
    <location>
        <begin position="51"/>
        <end position="73"/>
    </location>
</feature>
<feature type="transmembrane region" description="Helical" evidence="4">
    <location>
        <begin position="152"/>
        <end position="172"/>
    </location>
</feature>
<feature type="transmembrane region" description="Helical" evidence="4">
    <location>
        <begin position="220"/>
        <end position="251"/>
    </location>
</feature>
<protein>
    <submittedName>
        <fullName evidence="6">Arabinose transporter</fullName>
    </submittedName>
</protein>
<feature type="domain" description="Major facilitator superfamily (MFS) profile" evidence="5">
    <location>
        <begin position="19"/>
        <end position="398"/>
    </location>
</feature>
<reference evidence="7" key="1">
    <citation type="submission" date="2023-07" db="EMBL/GenBank/DDBJ databases">
        <title>Molecular identification of indigenous halophilic bacteria isolated from red sea cost, biodegradation of synthetic dyes and assessment of degraded metabolite toxicity.</title>
        <authorList>
            <person name="Chaieb K."/>
            <person name="Altayb H.N."/>
        </authorList>
    </citation>
    <scope>NUCLEOTIDE SEQUENCE [LARGE SCALE GENOMIC DNA]</scope>
    <source>
        <strain evidence="7">K20</strain>
    </source>
</reference>
<dbReference type="Pfam" id="PF07690">
    <property type="entry name" value="MFS_1"/>
    <property type="match status" value="1"/>
</dbReference>
<feature type="transmembrane region" description="Helical" evidence="4">
    <location>
        <begin position="287"/>
        <end position="305"/>
    </location>
</feature>
<dbReference type="PANTHER" id="PTHR23531">
    <property type="entry name" value="QUINOLENE RESISTANCE PROTEIN NORA"/>
    <property type="match status" value="1"/>
</dbReference>
<dbReference type="InterPro" id="IPR052714">
    <property type="entry name" value="MFS_Exporter"/>
</dbReference>
<dbReference type="CDD" id="cd17489">
    <property type="entry name" value="MFS_YfcJ_like"/>
    <property type="match status" value="1"/>
</dbReference>
<dbReference type="NCBIfam" id="NF009048">
    <property type="entry name" value="PRK12382.1"/>
    <property type="match status" value="1"/>
</dbReference>
<organism evidence="6 7">
    <name type="scientific">Vibrio tritonius</name>
    <dbReference type="NCBI Taxonomy" id="1435069"/>
    <lineage>
        <taxon>Bacteria</taxon>
        <taxon>Pseudomonadati</taxon>
        <taxon>Pseudomonadota</taxon>
        <taxon>Gammaproteobacteria</taxon>
        <taxon>Vibrionales</taxon>
        <taxon>Vibrionaceae</taxon>
        <taxon>Vibrio</taxon>
    </lineage>
</organism>
<gene>
    <name evidence="6" type="ORF">LDJ79_18070</name>
</gene>
<dbReference type="InterPro" id="IPR011701">
    <property type="entry name" value="MFS"/>
</dbReference>
<feature type="transmembrane region" description="Helical" evidence="4">
    <location>
        <begin position="21"/>
        <end position="45"/>
    </location>
</feature>
<dbReference type="PROSITE" id="PS50850">
    <property type="entry name" value="MFS"/>
    <property type="match status" value="1"/>
</dbReference>
<feature type="transmembrane region" description="Helical" evidence="4">
    <location>
        <begin position="257"/>
        <end position="275"/>
    </location>
</feature>
<evidence type="ECO:0000256" key="2">
    <source>
        <dbReference type="ARBA" id="ARBA00022989"/>
    </source>
</evidence>
<evidence type="ECO:0000256" key="4">
    <source>
        <dbReference type="SAM" id="Phobius"/>
    </source>
</evidence>
<evidence type="ECO:0000313" key="7">
    <source>
        <dbReference type="Proteomes" id="UP001199044"/>
    </source>
</evidence>
<dbReference type="RefSeq" id="WP_225251592.1">
    <property type="nucleotide sequence ID" value="NZ_JAIWIU010000144.1"/>
</dbReference>
<keyword evidence="2 4" id="KW-1133">Transmembrane helix</keyword>
<dbReference type="EMBL" id="JAIWIU010000144">
    <property type="protein sequence ID" value="MCA2018033.1"/>
    <property type="molecule type" value="Genomic_DNA"/>
</dbReference>
<proteinExistence type="predicted"/>
<dbReference type="PANTHER" id="PTHR23531:SF1">
    <property type="entry name" value="QUINOLENE RESISTANCE PROTEIN NORA"/>
    <property type="match status" value="1"/>
</dbReference>
<dbReference type="InterPro" id="IPR036259">
    <property type="entry name" value="MFS_trans_sf"/>
</dbReference>
<feature type="transmembrane region" description="Helical" evidence="4">
    <location>
        <begin position="346"/>
        <end position="367"/>
    </location>
</feature>
<accession>A0ABS7YQS1</accession>
<dbReference type="InterPro" id="IPR020846">
    <property type="entry name" value="MFS_dom"/>
</dbReference>
<keyword evidence="3 4" id="KW-0472">Membrane</keyword>
<sequence>MSKLNQKISASIGKNGVGTAIPVMAVVFIAFLVIGMALPVLPLYVHDELNFGPTIIGIVAGGQFLASLLSRLWAGGLSDNKGPRYSVILGIIFATTGGLLYLLSAASASTPLLSIIILLIGRTILGGAESLIITGGMLWALKLVGPTFTGKVISWVGMSMFAAMAIGAPIGSYVYQQWTFLGVSYLSVTLTIISLFFAFKASNVSTQSKSHAQPEPFLSIVKAVSVPGVSFALSGITYGAVTSFLVLYFSLQGWSHGAYAFTAFAVSLIITRIFLGHLPDHLGGIKVTLYSLTIQTIGLSFLILANSEMLAIFGSVLSGVGFSLVFPSLGSVVVQKVPEHSRGIAMGTYNAFLDLTLGIGSPLLGVLADQLNVISVFTASAVASFIAIPVILIFEYKR</sequence>
<evidence type="ECO:0000256" key="1">
    <source>
        <dbReference type="ARBA" id="ARBA00022692"/>
    </source>
</evidence>
<evidence type="ECO:0000313" key="6">
    <source>
        <dbReference type="EMBL" id="MCA2018033.1"/>
    </source>
</evidence>
<evidence type="ECO:0000259" key="5">
    <source>
        <dbReference type="PROSITE" id="PS50850"/>
    </source>
</evidence>
<dbReference type="Gene3D" id="1.20.1250.20">
    <property type="entry name" value="MFS general substrate transporter like domains"/>
    <property type="match status" value="1"/>
</dbReference>
<dbReference type="Proteomes" id="UP001199044">
    <property type="component" value="Unassembled WGS sequence"/>
</dbReference>
<evidence type="ECO:0000256" key="3">
    <source>
        <dbReference type="ARBA" id="ARBA00023136"/>
    </source>
</evidence>
<name>A0ABS7YQS1_9VIBR</name>